<evidence type="ECO:0000313" key="2">
    <source>
        <dbReference type="EMBL" id="MFC3875722.1"/>
    </source>
</evidence>
<name>A0ABV8ACC4_9FLAO</name>
<protein>
    <recommendedName>
        <fullName evidence="4">TonB-like protein</fullName>
    </recommendedName>
</protein>
<dbReference type="RefSeq" id="WP_386095971.1">
    <property type="nucleotide sequence ID" value="NZ_JBHSAT010000001.1"/>
</dbReference>
<sequence length="312" mass="36205">MRTVTIALILMISSCYVHAQYFSGIIEYKVEIVPKSQSVNLDSIFETKKGEISKYYITSNYYKAEYYKDGKKTYSYTFDDLSKRMYDEYIDLPYITYRDSRKANYQYYGSKIHADSTISILGRSCYMVSYDSEYGKSKNYYSEDIKVDYKNFENHKVGNWYEKLKQVNGAIMMKSITEYEDYFETREAVKITPVKLSKKDFDVDSDKILIASYSALDKRVALKPLSPTTIACYQAKLKEAKKYKTGSETIQCYLSFIVNKTGEISYIQPYDKSLGELNDHAIKIFKNCGISFEAGEIDGRKVSSLAYFPIEF</sequence>
<dbReference type="Proteomes" id="UP001595812">
    <property type="component" value="Unassembled WGS sequence"/>
</dbReference>
<dbReference type="EMBL" id="JBHSAT010000001">
    <property type="protein sequence ID" value="MFC3875722.1"/>
    <property type="molecule type" value="Genomic_DNA"/>
</dbReference>
<comment type="caution">
    <text evidence="2">The sequence shown here is derived from an EMBL/GenBank/DDBJ whole genome shotgun (WGS) entry which is preliminary data.</text>
</comment>
<keyword evidence="3" id="KW-1185">Reference proteome</keyword>
<gene>
    <name evidence="2" type="ORF">ACFOSX_00635</name>
</gene>
<dbReference type="PROSITE" id="PS51257">
    <property type="entry name" value="PROKAR_LIPOPROTEIN"/>
    <property type="match status" value="1"/>
</dbReference>
<reference evidence="3" key="1">
    <citation type="journal article" date="2019" name="Int. J. Syst. Evol. Microbiol.">
        <title>The Global Catalogue of Microorganisms (GCM) 10K type strain sequencing project: providing services to taxonomists for standard genome sequencing and annotation.</title>
        <authorList>
            <consortium name="The Broad Institute Genomics Platform"/>
            <consortium name="The Broad Institute Genome Sequencing Center for Infectious Disease"/>
            <person name="Wu L."/>
            <person name="Ma J."/>
        </authorList>
    </citation>
    <scope>NUCLEOTIDE SEQUENCE [LARGE SCALE GENOMIC DNA]</scope>
    <source>
        <strain evidence="3">CECT 8979</strain>
    </source>
</reference>
<keyword evidence="1" id="KW-0732">Signal</keyword>
<proteinExistence type="predicted"/>
<feature type="chain" id="PRO_5046398629" description="TonB-like protein" evidence="1">
    <location>
        <begin position="20"/>
        <end position="312"/>
    </location>
</feature>
<evidence type="ECO:0000313" key="3">
    <source>
        <dbReference type="Proteomes" id="UP001595812"/>
    </source>
</evidence>
<evidence type="ECO:0008006" key="4">
    <source>
        <dbReference type="Google" id="ProtNLM"/>
    </source>
</evidence>
<organism evidence="2 3">
    <name type="scientific">Winogradskyella maritima</name>
    <dbReference type="NCBI Taxonomy" id="1517766"/>
    <lineage>
        <taxon>Bacteria</taxon>
        <taxon>Pseudomonadati</taxon>
        <taxon>Bacteroidota</taxon>
        <taxon>Flavobacteriia</taxon>
        <taxon>Flavobacteriales</taxon>
        <taxon>Flavobacteriaceae</taxon>
        <taxon>Winogradskyella</taxon>
    </lineage>
</organism>
<accession>A0ABV8ACC4</accession>
<feature type="signal peptide" evidence="1">
    <location>
        <begin position="1"/>
        <end position="19"/>
    </location>
</feature>
<evidence type="ECO:0000256" key="1">
    <source>
        <dbReference type="SAM" id="SignalP"/>
    </source>
</evidence>